<dbReference type="SUPFAM" id="SSF63411">
    <property type="entry name" value="LuxS/MPP-like metallohydrolase"/>
    <property type="match status" value="4"/>
</dbReference>
<feature type="domain" description="Peptidase M16 C-terminal" evidence="5">
    <location>
        <begin position="691"/>
        <end position="870"/>
    </location>
</feature>
<feature type="domain" description="Peptidase M16 N-terminal" evidence="4">
    <location>
        <begin position="74"/>
        <end position="219"/>
    </location>
</feature>
<dbReference type="PANTHER" id="PTHR11851:SF49">
    <property type="entry name" value="MITOCHONDRIAL-PROCESSING PEPTIDASE SUBUNIT ALPHA"/>
    <property type="match status" value="1"/>
</dbReference>
<sequence>MFVISGFHRYRVPLFLFIFSLIAVFFLKFLSSNSHNFMTATWEHSQQIFVSEKTNNLTVTNNVEKTVLENGLTVLTKEVHNAPVVTVQVWYNIGSAKESPGINGIAHQLEHMMFKGTKNRPVQFGQLFSALGSDSNAFTSYEQTAYYNTAERDKLKALLELEADRMQNLLIDPQQLASEKRVVISELRGYENSPKYRLKSAVMQSVFPEHGYGLPTGGTQADVEKLTVEQVREYYQKFYNPDHAILVIVGDFQTAPTLETVKDIFGNLPKSQQPSQLPKYLTSQVPTSPIVLREPGAGKLLQMIYPLPDVNHPDVPILGVMDYILTGGKNSYLNQVLVKSGLASDVSAHVASLRAIGWYDLSVSAAPNQDLQKISITINNAITKLVKTGVTVEEVERAKNQIIASVILNRRDITSQGQQFANDLLIANDYRYTERYLENVRKVKAEDVIAVIKKYLQPQAAAVGFFEPGENTKDENNQSSSSSAASEENLTAGVTVTASEVMKYLPSTVDGSNNLDDLNNSNNQKIIPQRLTLVNGLRVLLLPDKSSPTVTLGGYIKAGKEFDQAEKAGLASLVAANLMNGTKSKDTLAIANILEARGASLDFTAQREGVRIQGKSLREDLPILLETMTDVVRNSTFPAQELEISRQQALNMLNVDLNDPYEVANRKFIQSLYPQNHPLHIFPTPKSIQQIKRKEVITFKQKHYRPDTMVLVLVGDFDVEKVRSLIENQFGDWRVNGKPPMVKYPPIVMTDQGMRVNSVLPGKSQAVTYMGYIGIKRQDPRFYQALVLNQILGGDTLSSRLGAEVRDRLGLTYGIYSNFQGGKNIGTFLIEMQTNPEDTNQAIATTRKLLKQLHQHGVTAQEVETAKNTLMSNYNISLSKPEQLTTRMLMNEVYGLNELELRTFGEKIQQVSINEVNEAARQLLDPDKFVVVTAGPAIMAQHR</sequence>
<feature type="transmembrane region" description="Helical" evidence="3">
    <location>
        <begin position="12"/>
        <end position="30"/>
    </location>
</feature>
<dbReference type="RefSeq" id="WP_190563564.1">
    <property type="nucleotide sequence ID" value="NZ_JACJQU010000016.1"/>
</dbReference>
<dbReference type="InterPro" id="IPR011249">
    <property type="entry name" value="Metalloenz_LuxS/M16"/>
</dbReference>
<name>A0A926WJZ6_9NOST</name>
<dbReference type="InterPro" id="IPR007863">
    <property type="entry name" value="Peptidase_M16_C"/>
</dbReference>
<feature type="region of interest" description="Disordered" evidence="2">
    <location>
        <begin position="467"/>
        <end position="490"/>
    </location>
</feature>
<evidence type="ECO:0000259" key="5">
    <source>
        <dbReference type="Pfam" id="PF05193"/>
    </source>
</evidence>
<evidence type="ECO:0000256" key="1">
    <source>
        <dbReference type="ARBA" id="ARBA00007261"/>
    </source>
</evidence>
<keyword evidence="3" id="KW-0472">Membrane</keyword>
<organism evidence="6 7">
    <name type="scientific">Anabaena sphaerica FACHB-251</name>
    <dbReference type="NCBI Taxonomy" id="2692883"/>
    <lineage>
        <taxon>Bacteria</taxon>
        <taxon>Bacillati</taxon>
        <taxon>Cyanobacteriota</taxon>
        <taxon>Cyanophyceae</taxon>
        <taxon>Nostocales</taxon>
        <taxon>Nostocaceae</taxon>
        <taxon>Anabaena</taxon>
    </lineage>
</organism>
<dbReference type="Pfam" id="PF00675">
    <property type="entry name" value="Peptidase_M16"/>
    <property type="match status" value="2"/>
</dbReference>
<dbReference type="EMBL" id="JACJQU010000016">
    <property type="protein sequence ID" value="MBD2295827.1"/>
    <property type="molecule type" value="Genomic_DNA"/>
</dbReference>
<feature type="domain" description="Peptidase M16 C-terminal" evidence="5">
    <location>
        <begin position="225"/>
        <end position="401"/>
    </location>
</feature>
<accession>A0A926WJZ6</accession>
<protein>
    <submittedName>
        <fullName evidence="6">Insulinase family protein</fullName>
    </submittedName>
</protein>
<feature type="domain" description="Peptidase M16 N-terminal" evidence="4">
    <location>
        <begin position="539"/>
        <end position="655"/>
    </location>
</feature>
<evidence type="ECO:0000259" key="4">
    <source>
        <dbReference type="Pfam" id="PF00675"/>
    </source>
</evidence>
<evidence type="ECO:0000313" key="6">
    <source>
        <dbReference type="EMBL" id="MBD2295827.1"/>
    </source>
</evidence>
<dbReference type="InterPro" id="IPR050361">
    <property type="entry name" value="MPP/UQCRC_Complex"/>
</dbReference>
<evidence type="ECO:0000313" key="7">
    <source>
        <dbReference type="Proteomes" id="UP000662185"/>
    </source>
</evidence>
<dbReference type="AlphaFoldDB" id="A0A926WJZ6"/>
<keyword evidence="3" id="KW-0812">Transmembrane</keyword>
<gene>
    <name evidence="6" type="ORF">H6G06_20705</name>
</gene>
<dbReference type="GO" id="GO:0046872">
    <property type="term" value="F:metal ion binding"/>
    <property type="evidence" value="ECO:0007669"/>
    <property type="project" value="InterPro"/>
</dbReference>
<proteinExistence type="inferred from homology"/>
<comment type="caution">
    <text evidence="6">The sequence shown here is derived from an EMBL/GenBank/DDBJ whole genome shotgun (WGS) entry which is preliminary data.</text>
</comment>
<comment type="similarity">
    <text evidence="1">Belongs to the peptidase M16 family.</text>
</comment>
<keyword evidence="3" id="KW-1133">Transmembrane helix</keyword>
<keyword evidence="7" id="KW-1185">Reference proteome</keyword>
<dbReference type="Pfam" id="PF05193">
    <property type="entry name" value="Peptidase_M16_C"/>
    <property type="match status" value="2"/>
</dbReference>
<dbReference type="Gene3D" id="3.30.830.10">
    <property type="entry name" value="Metalloenzyme, LuxS/M16 peptidase-like"/>
    <property type="match status" value="4"/>
</dbReference>
<dbReference type="InterPro" id="IPR011765">
    <property type="entry name" value="Pept_M16_N"/>
</dbReference>
<reference evidence="7" key="1">
    <citation type="journal article" date="2020" name="ISME J.">
        <title>Comparative genomics reveals insights into cyanobacterial evolution and habitat adaptation.</title>
        <authorList>
            <person name="Chen M.Y."/>
            <person name="Teng W.K."/>
            <person name="Zhao L."/>
            <person name="Hu C.X."/>
            <person name="Zhou Y.K."/>
            <person name="Han B.P."/>
            <person name="Song L.R."/>
            <person name="Shu W.S."/>
        </authorList>
    </citation>
    <scope>NUCLEOTIDE SEQUENCE [LARGE SCALE GENOMIC DNA]</scope>
    <source>
        <strain evidence="7">FACHB-251</strain>
    </source>
</reference>
<evidence type="ECO:0000256" key="3">
    <source>
        <dbReference type="SAM" id="Phobius"/>
    </source>
</evidence>
<dbReference type="Proteomes" id="UP000662185">
    <property type="component" value="Unassembled WGS sequence"/>
</dbReference>
<dbReference type="PANTHER" id="PTHR11851">
    <property type="entry name" value="METALLOPROTEASE"/>
    <property type="match status" value="1"/>
</dbReference>
<evidence type="ECO:0000256" key="2">
    <source>
        <dbReference type="SAM" id="MobiDB-lite"/>
    </source>
</evidence>